<name>A0ABV6NKD4_9BACI</name>
<evidence type="ECO:0000256" key="4">
    <source>
        <dbReference type="SAM" id="MobiDB-lite"/>
    </source>
</evidence>
<sequence>MKKSLKFLSMVAVLLVISLMTACSGGGSESSGEPAEPNNENTDEVGTEGEQLKIGLTVPTLGNPFFVAMSKGAEEVASKYDAEVITVSAEHDLAKQTAQIEDFITKKVDLILLSPFDSAGIAGAVAQARAAGIPVVALDGFAEGGINTVVMSDNVQAGRLAAEYLVEQLDGKGNIVIIDGPPVSAVTDRIKGFNEVISEYPDIKVIANQNGEGNREKALDVMESILTANQQIDAVFTINDEEAVGVQIAQEQAGRQDEFFIVSVDGAPSAVDLLKAGGSFAGTSAQFPNTMVIDGVALALKIIEGEEVAEEVLIPTKFITQDNVDSYEGW</sequence>
<dbReference type="PROSITE" id="PS51257">
    <property type="entry name" value="PROKAR_LIPOPROTEIN"/>
    <property type="match status" value="1"/>
</dbReference>
<dbReference type="Pfam" id="PF13407">
    <property type="entry name" value="Peripla_BP_4"/>
    <property type="match status" value="1"/>
</dbReference>
<feature type="chain" id="PRO_5047027404" evidence="5">
    <location>
        <begin position="23"/>
        <end position="330"/>
    </location>
</feature>
<dbReference type="EMBL" id="JBHLTR010000054">
    <property type="protein sequence ID" value="MFC0561241.1"/>
    <property type="molecule type" value="Genomic_DNA"/>
</dbReference>
<comment type="caution">
    <text evidence="7">The sequence shown here is derived from an EMBL/GenBank/DDBJ whole genome shotgun (WGS) entry which is preliminary data.</text>
</comment>
<dbReference type="InterPro" id="IPR028082">
    <property type="entry name" value="Peripla_BP_I"/>
</dbReference>
<feature type="domain" description="Periplasmic binding protein" evidence="6">
    <location>
        <begin position="54"/>
        <end position="307"/>
    </location>
</feature>
<evidence type="ECO:0000313" key="7">
    <source>
        <dbReference type="EMBL" id="MFC0561241.1"/>
    </source>
</evidence>
<keyword evidence="8" id="KW-1185">Reference proteome</keyword>
<evidence type="ECO:0000256" key="5">
    <source>
        <dbReference type="SAM" id="SignalP"/>
    </source>
</evidence>
<feature type="signal peptide" evidence="5">
    <location>
        <begin position="1"/>
        <end position="22"/>
    </location>
</feature>
<comment type="subcellular location">
    <subcellularLocation>
        <location evidence="1">Cell envelope</location>
    </subcellularLocation>
</comment>
<comment type="similarity">
    <text evidence="2">Belongs to the bacterial solute-binding protein 2 family.</text>
</comment>
<dbReference type="RefSeq" id="WP_273842700.1">
    <property type="nucleotide sequence ID" value="NZ_JAQQWT010000005.1"/>
</dbReference>
<dbReference type="InterPro" id="IPR025997">
    <property type="entry name" value="SBP_2_dom"/>
</dbReference>
<accession>A0ABV6NKD4</accession>
<evidence type="ECO:0000256" key="3">
    <source>
        <dbReference type="ARBA" id="ARBA00022729"/>
    </source>
</evidence>
<keyword evidence="3 5" id="KW-0732">Signal</keyword>
<dbReference type="SUPFAM" id="SSF53822">
    <property type="entry name" value="Periplasmic binding protein-like I"/>
    <property type="match status" value="1"/>
</dbReference>
<reference evidence="7 8" key="1">
    <citation type="submission" date="2024-09" db="EMBL/GenBank/DDBJ databases">
        <authorList>
            <person name="Sun Q."/>
            <person name="Mori K."/>
        </authorList>
    </citation>
    <scope>NUCLEOTIDE SEQUENCE [LARGE SCALE GENOMIC DNA]</scope>
    <source>
        <strain evidence="7 8">NCAIM B.02301</strain>
    </source>
</reference>
<dbReference type="Proteomes" id="UP001589833">
    <property type="component" value="Unassembled WGS sequence"/>
</dbReference>
<evidence type="ECO:0000256" key="1">
    <source>
        <dbReference type="ARBA" id="ARBA00004196"/>
    </source>
</evidence>
<dbReference type="PANTHER" id="PTHR46847">
    <property type="entry name" value="D-ALLOSE-BINDING PERIPLASMIC PROTEIN-RELATED"/>
    <property type="match status" value="1"/>
</dbReference>
<evidence type="ECO:0000256" key="2">
    <source>
        <dbReference type="ARBA" id="ARBA00007639"/>
    </source>
</evidence>
<dbReference type="PANTHER" id="PTHR46847:SF2">
    <property type="entry name" value="ABC TRANSPORTER SUGAR-BINDING PROTEIN"/>
    <property type="match status" value="1"/>
</dbReference>
<feature type="compositionally biased region" description="Low complexity" evidence="4">
    <location>
        <begin position="30"/>
        <end position="40"/>
    </location>
</feature>
<dbReference type="Gene3D" id="3.40.50.2300">
    <property type="match status" value="2"/>
</dbReference>
<protein>
    <submittedName>
        <fullName evidence="7">ABC transporter substrate-binding protein</fullName>
    </submittedName>
</protein>
<organism evidence="7 8">
    <name type="scientific">Halalkalibacter alkalisediminis</name>
    <dbReference type="NCBI Taxonomy" id="935616"/>
    <lineage>
        <taxon>Bacteria</taxon>
        <taxon>Bacillati</taxon>
        <taxon>Bacillota</taxon>
        <taxon>Bacilli</taxon>
        <taxon>Bacillales</taxon>
        <taxon>Bacillaceae</taxon>
        <taxon>Halalkalibacter</taxon>
    </lineage>
</organism>
<evidence type="ECO:0000259" key="6">
    <source>
        <dbReference type="Pfam" id="PF13407"/>
    </source>
</evidence>
<feature type="region of interest" description="Disordered" evidence="4">
    <location>
        <begin position="26"/>
        <end position="48"/>
    </location>
</feature>
<dbReference type="CDD" id="cd06321">
    <property type="entry name" value="PBP1_ABC_sugar_binding-like"/>
    <property type="match status" value="1"/>
</dbReference>
<evidence type="ECO:0000313" key="8">
    <source>
        <dbReference type="Proteomes" id="UP001589833"/>
    </source>
</evidence>
<gene>
    <name evidence="7" type="ORF">ACFFH4_20040</name>
</gene>
<proteinExistence type="inferred from homology"/>